<dbReference type="GO" id="GO:0045892">
    <property type="term" value="P:negative regulation of DNA-templated transcription"/>
    <property type="evidence" value="ECO:0007669"/>
    <property type="project" value="InterPro"/>
</dbReference>
<organism evidence="5 6">
    <name type="scientific">Labilithrix luteola</name>
    <dbReference type="NCBI Taxonomy" id="1391654"/>
    <lineage>
        <taxon>Bacteria</taxon>
        <taxon>Pseudomonadati</taxon>
        <taxon>Myxococcota</taxon>
        <taxon>Polyangia</taxon>
        <taxon>Polyangiales</taxon>
        <taxon>Labilitrichaceae</taxon>
        <taxon>Labilithrix</taxon>
    </lineage>
</organism>
<evidence type="ECO:0000256" key="1">
    <source>
        <dbReference type="ARBA" id="ARBA00011046"/>
    </source>
</evidence>
<dbReference type="GO" id="GO:0003677">
    <property type="term" value="F:DNA binding"/>
    <property type="evidence" value="ECO:0007669"/>
    <property type="project" value="UniProtKB-KW"/>
</dbReference>
<dbReference type="AlphaFoldDB" id="A0A0K1PSB9"/>
<gene>
    <name evidence="5" type="ORF">AKJ09_02915</name>
</gene>
<keyword evidence="4" id="KW-0804">Transcription</keyword>
<evidence type="ECO:0000256" key="4">
    <source>
        <dbReference type="ARBA" id="ARBA00023163"/>
    </source>
</evidence>
<dbReference type="PIRSF" id="PIRSF019455">
    <property type="entry name" value="CopR_AtkY"/>
    <property type="match status" value="1"/>
</dbReference>
<dbReference type="InterPro" id="IPR005650">
    <property type="entry name" value="BlaI_family"/>
</dbReference>
<evidence type="ECO:0000313" key="6">
    <source>
        <dbReference type="Proteomes" id="UP000064967"/>
    </source>
</evidence>
<evidence type="ECO:0000313" key="5">
    <source>
        <dbReference type="EMBL" id="AKU96251.1"/>
    </source>
</evidence>
<sequence length="130" mass="14489">METIPRLGELEIEVLELVWSARKVDVREAHRRLGEPRGITSNTVQSALERLFRKGLLERERIGHAYQYSAALSRDEFRARAAAQAVGELHGAQADGVLAAFVEMAAKADRANLDRLEAIISAARAKRARR</sequence>
<dbReference type="InterPro" id="IPR036390">
    <property type="entry name" value="WH_DNA-bd_sf"/>
</dbReference>
<keyword evidence="2" id="KW-0805">Transcription regulation</keyword>
<dbReference type="EMBL" id="CP012333">
    <property type="protein sequence ID" value="AKU96251.1"/>
    <property type="molecule type" value="Genomic_DNA"/>
</dbReference>
<proteinExistence type="inferred from homology"/>
<dbReference type="KEGG" id="llu:AKJ09_02915"/>
<dbReference type="InterPro" id="IPR036388">
    <property type="entry name" value="WH-like_DNA-bd_sf"/>
</dbReference>
<dbReference type="RefSeq" id="WP_240488466.1">
    <property type="nucleotide sequence ID" value="NZ_CP012333.1"/>
</dbReference>
<dbReference type="PATRIC" id="fig|1391654.3.peg.2948"/>
<reference evidence="5 6" key="1">
    <citation type="submission" date="2015-08" db="EMBL/GenBank/DDBJ databases">
        <authorList>
            <person name="Babu N.S."/>
            <person name="Beckwith C.J."/>
            <person name="Beseler K.G."/>
            <person name="Brison A."/>
            <person name="Carone J.V."/>
            <person name="Caskin T.P."/>
            <person name="Diamond M."/>
            <person name="Durham M.E."/>
            <person name="Foxe J.M."/>
            <person name="Go M."/>
            <person name="Henderson B.A."/>
            <person name="Jones I.B."/>
            <person name="McGettigan J.A."/>
            <person name="Micheletti S.J."/>
            <person name="Nasrallah M.E."/>
            <person name="Ortiz D."/>
            <person name="Piller C.R."/>
            <person name="Privatt S.R."/>
            <person name="Schneider S.L."/>
            <person name="Sharp S."/>
            <person name="Smith T.C."/>
            <person name="Stanton J.D."/>
            <person name="Ullery H.E."/>
            <person name="Wilson R.J."/>
            <person name="Serrano M.G."/>
            <person name="Buck G."/>
            <person name="Lee V."/>
            <person name="Wang Y."/>
            <person name="Carvalho R."/>
            <person name="Voegtly L."/>
            <person name="Shi R."/>
            <person name="Duckworth R."/>
            <person name="Johnson A."/>
            <person name="Loviza R."/>
            <person name="Walstead R."/>
            <person name="Shah Z."/>
            <person name="Kiflezghi M."/>
            <person name="Wade K."/>
            <person name="Ball S.L."/>
            <person name="Bradley K.W."/>
            <person name="Asai D.J."/>
            <person name="Bowman C.A."/>
            <person name="Russell D.A."/>
            <person name="Pope W.H."/>
            <person name="Jacobs-Sera D."/>
            <person name="Hendrix R.W."/>
            <person name="Hatfull G.F."/>
        </authorList>
    </citation>
    <scope>NUCLEOTIDE SEQUENCE [LARGE SCALE GENOMIC DNA]</scope>
    <source>
        <strain evidence="5 6">DSM 27648</strain>
    </source>
</reference>
<accession>A0A0K1PSB9</accession>
<dbReference type="Gene3D" id="1.10.10.10">
    <property type="entry name" value="Winged helix-like DNA-binding domain superfamily/Winged helix DNA-binding domain"/>
    <property type="match status" value="1"/>
</dbReference>
<dbReference type="Proteomes" id="UP000064967">
    <property type="component" value="Chromosome"/>
</dbReference>
<evidence type="ECO:0000256" key="2">
    <source>
        <dbReference type="ARBA" id="ARBA00023015"/>
    </source>
</evidence>
<evidence type="ECO:0000256" key="3">
    <source>
        <dbReference type="ARBA" id="ARBA00023125"/>
    </source>
</evidence>
<dbReference type="SUPFAM" id="SSF46785">
    <property type="entry name" value="Winged helix' DNA-binding domain"/>
    <property type="match status" value="1"/>
</dbReference>
<comment type="similarity">
    <text evidence="1">Belongs to the BlaI transcriptional regulatory family.</text>
</comment>
<name>A0A0K1PSB9_9BACT</name>
<keyword evidence="6" id="KW-1185">Reference proteome</keyword>
<dbReference type="STRING" id="1391654.AKJ09_02915"/>
<keyword evidence="3" id="KW-0238">DNA-binding</keyword>
<protein>
    <submittedName>
        <fullName evidence="5">Transcriptional regulator, MecI family</fullName>
    </submittedName>
</protein>
<dbReference type="Pfam" id="PF03965">
    <property type="entry name" value="Penicillinase_R"/>
    <property type="match status" value="1"/>
</dbReference>